<evidence type="ECO:0000313" key="3">
    <source>
        <dbReference type="Proteomes" id="UP000479000"/>
    </source>
</evidence>
<dbReference type="EMBL" id="CADCXU010020419">
    <property type="protein sequence ID" value="CAB0008357.1"/>
    <property type="molecule type" value="Genomic_DNA"/>
</dbReference>
<evidence type="ECO:0000313" key="2">
    <source>
        <dbReference type="EMBL" id="CAB0008357.1"/>
    </source>
</evidence>
<reference evidence="2 3" key="1">
    <citation type="submission" date="2020-02" db="EMBL/GenBank/DDBJ databases">
        <authorList>
            <person name="Ferguson B K."/>
        </authorList>
    </citation>
    <scope>NUCLEOTIDE SEQUENCE [LARGE SCALE GENOMIC DNA]</scope>
</reference>
<gene>
    <name evidence="1" type="ORF">NTEN_LOCUS13600</name>
    <name evidence="2" type="ORF">NTEN_LOCUS13605</name>
</gene>
<dbReference type="Proteomes" id="UP000479000">
    <property type="component" value="Unassembled WGS sequence"/>
</dbReference>
<feature type="non-terminal residue" evidence="2">
    <location>
        <position position="63"/>
    </location>
</feature>
<sequence>MFKKCSSSYLLRISARIWKVEWQGNQHSASNSNPWGNDNSTDDRLMVLWLRHPLAVQGVSRYK</sequence>
<organism evidence="2 3">
    <name type="scientific">Nesidiocoris tenuis</name>
    <dbReference type="NCBI Taxonomy" id="355587"/>
    <lineage>
        <taxon>Eukaryota</taxon>
        <taxon>Metazoa</taxon>
        <taxon>Ecdysozoa</taxon>
        <taxon>Arthropoda</taxon>
        <taxon>Hexapoda</taxon>
        <taxon>Insecta</taxon>
        <taxon>Pterygota</taxon>
        <taxon>Neoptera</taxon>
        <taxon>Paraneoptera</taxon>
        <taxon>Hemiptera</taxon>
        <taxon>Heteroptera</taxon>
        <taxon>Panheteroptera</taxon>
        <taxon>Cimicomorpha</taxon>
        <taxon>Miridae</taxon>
        <taxon>Dicyphina</taxon>
        <taxon>Nesidiocoris</taxon>
    </lineage>
</organism>
<keyword evidence="3" id="KW-1185">Reference proteome</keyword>
<evidence type="ECO:0000313" key="1">
    <source>
        <dbReference type="EMBL" id="CAB0008354.1"/>
    </source>
</evidence>
<dbReference type="AlphaFoldDB" id="A0A6H5GWG5"/>
<proteinExistence type="predicted"/>
<name>A0A6H5GWG5_9HEMI</name>
<accession>A0A6H5GWG5</accession>
<dbReference type="EMBL" id="CADCXU010020418">
    <property type="protein sequence ID" value="CAB0008354.1"/>
    <property type="molecule type" value="Genomic_DNA"/>
</dbReference>
<protein>
    <submittedName>
        <fullName evidence="2">Uncharacterized protein</fullName>
    </submittedName>
</protein>